<proteinExistence type="predicted"/>
<evidence type="ECO:0000313" key="2">
    <source>
        <dbReference type="EMBL" id="MBD2768118.1"/>
    </source>
</evidence>
<feature type="transmembrane region" description="Helical" evidence="1">
    <location>
        <begin position="34"/>
        <end position="56"/>
    </location>
</feature>
<keyword evidence="3" id="KW-1185">Reference proteome</keyword>
<keyword evidence="1" id="KW-1133">Transmembrane helix</keyword>
<organism evidence="2 3">
    <name type="scientific">Hymenobacter montanus</name>
    <dbReference type="NCBI Taxonomy" id="2771359"/>
    <lineage>
        <taxon>Bacteria</taxon>
        <taxon>Pseudomonadati</taxon>
        <taxon>Bacteroidota</taxon>
        <taxon>Cytophagia</taxon>
        <taxon>Cytophagales</taxon>
        <taxon>Hymenobacteraceae</taxon>
        <taxon>Hymenobacter</taxon>
    </lineage>
</organism>
<gene>
    <name evidence="2" type="ORF">IC235_09470</name>
</gene>
<dbReference type="RefSeq" id="WP_191004932.1">
    <property type="nucleotide sequence ID" value="NZ_JACXAD010000008.1"/>
</dbReference>
<dbReference type="Proteomes" id="UP000612233">
    <property type="component" value="Unassembled WGS sequence"/>
</dbReference>
<dbReference type="AlphaFoldDB" id="A0A927BDR8"/>
<protein>
    <submittedName>
        <fullName evidence="2">Uncharacterized protein</fullName>
    </submittedName>
</protein>
<accession>A0A927BDR8</accession>
<dbReference type="EMBL" id="JACXAD010000008">
    <property type="protein sequence ID" value="MBD2768118.1"/>
    <property type="molecule type" value="Genomic_DNA"/>
</dbReference>
<keyword evidence="1" id="KW-0812">Transmembrane</keyword>
<evidence type="ECO:0000256" key="1">
    <source>
        <dbReference type="SAM" id="Phobius"/>
    </source>
</evidence>
<name>A0A927BDR8_9BACT</name>
<feature type="transmembrane region" description="Helical" evidence="1">
    <location>
        <begin position="68"/>
        <end position="87"/>
    </location>
</feature>
<sequence length="201" mass="22488">MRENQGFILTCCLLGADALFQLEEGQYGDSIGGAIPVLLGTVLAAILGFIALFRVLRRHDLPLSERLIPLYFWLGPVALAAVFNTWLNRVDYAANFMCVSTSSDSIMAGYDFKDDGRYKYWEGSPFGIAYNYGRYVRRDSIITLLPASTRNAPQEIRLIIRPYSSVSHPAFNQKSVLYAMNKEGAIINSSNGYYIKEMSAK</sequence>
<evidence type="ECO:0000313" key="3">
    <source>
        <dbReference type="Proteomes" id="UP000612233"/>
    </source>
</evidence>
<reference evidence="2" key="1">
    <citation type="submission" date="2020-09" db="EMBL/GenBank/DDBJ databases">
        <authorList>
            <person name="Kim M.K."/>
        </authorList>
    </citation>
    <scope>NUCLEOTIDE SEQUENCE</scope>
    <source>
        <strain evidence="2">BT664</strain>
    </source>
</reference>
<comment type="caution">
    <text evidence="2">The sequence shown here is derived from an EMBL/GenBank/DDBJ whole genome shotgun (WGS) entry which is preliminary data.</text>
</comment>
<keyword evidence="1" id="KW-0472">Membrane</keyword>